<dbReference type="eggNOG" id="COG1396">
    <property type="taxonomic scope" value="Bacteria"/>
</dbReference>
<keyword evidence="5" id="KW-1185">Reference proteome</keyword>
<dbReference type="InterPro" id="IPR053163">
    <property type="entry name" value="HTH-type_regulator_Rgg"/>
</dbReference>
<evidence type="ECO:0000313" key="4">
    <source>
        <dbReference type="Proteomes" id="UP000013858"/>
    </source>
</evidence>
<feature type="domain" description="HTH cro/C1-type" evidence="1">
    <location>
        <begin position="11"/>
        <end position="66"/>
    </location>
</feature>
<dbReference type="SUPFAM" id="SSF47413">
    <property type="entry name" value="lambda repressor-like DNA-binding domains"/>
    <property type="match status" value="1"/>
</dbReference>
<dbReference type="EMBL" id="AJAR01000019">
    <property type="protein sequence ID" value="EOH95658.1"/>
    <property type="molecule type" value="Genomic_DNA"/>
</dbReference>
<dbReference type="PATRIC" id="fig|1158608.3.peg.1982"/>
<dbReference type="InterPro" id="IPR040799">
    <property type="entry name" value="ComR_TPR"/>
</dbReference>
<dbReference type="CDD" id="cd00093">
    <property type="entry name" value="HTH_XRE"/>
    <property type="match status" value="1"/>
</dbReference>
<dbReference type="GO" id="GO:0003677">
    <property type="term" value="F:DNA binding"/>
    <property type="evidence" value="ECO:0007669"/>
    <property type="project" value="InterPro"/>
</dbReference>
<dbReference type="InterPro" id="IPR001387">
    <property type="entry name" value="Cro/C1-type_HTH"/>
</dbReference>
<accession>R2QKD8</accession>
<dbReference type="InterPro" id="IPR011990">
    <property type="entry name" value="TPR-like_helical_dom_sf"/>
</dbReference>
<dbReference type="InterPro" id="IPR010982">
    <property type="entry name" value="Lambda_DNA-bd_dom_sf"/>
</dbReference>
<dbReference type="Pfam" id="PF01381">
    <property type="entry name" value="HTH_3"/>
    <property type="match status" value="1"/>
</dbReference>
<dbReference type="PROSITE" id="PS50943">
    <property type="entry name" value="HTH_CROC1"/>
    <property type="match status" value="1"/>
</dbReference>
<dbReference type="OrthoDB" id="2233180at2"/>
<dbReference type="Gene3D" id="1.25.40.10">
    <property type="entry name" value="Tetratricopeptide repeat domain"/>
    <property type="match status" value="1"/>
</dbReference>
<dbReference type="Pfam" id="PF18710">
    <property type="entry name" value="ComR_TPR"/>
    <property type="match status" value="1"/>
</dbReference>
<dbReference type="STRING" id="155618.RV06_GL001462"/>
<sequence length="303" mass="35713">MDIKLELGKKIRLLREQKEMSREAFCDDELELTVRQLSRIESGESLPTLPKLTYISQRLFVPISHLIDESQMTLPKRYLELKMSLFRRPPQYNKEMEDKVESIFNEIYEQFYDILPEEEQLLVDVDQAIIDVHHSEKIDFGEGILSDYFFQVKNKTKYTDNDLIIANLYFHCSRYSDVDSKEFEQLVEKCLDQVNYASDVGVLILGQILIIVMGVYISIDEYGKVMNVIKIFNTIMKSTQDFHKKPVVDMLEGKCWLQKGEIEKAKQKYQDASLLARLHQEELLSKKIEEEWKLDLKESIFED</sequence>
<evidence type="ECO:0000313" key="3">
    <source>
        <dbReference type="EMBL" id="EOT60337.1"/>
    </source>
</evidence>
<proteinExistence type="predicted"/>
<reference evidence="3 5" key="2">
    <citation type="submission" date="2013-03" db="EMBL/GenBank/DDBJ databases">
        <title>The Genome Sequence of Enterococcus haemoperoxidus BAA-382 (PacBio/Illumina hybrid assembly).</title>
        <authorList>
            <consortium name="The Broad Institute Genomics Platform"/>
            <consortium name="The Broad Institute Genome Sequencing Center for Infectious Disease"/>
            <person name="Earl A."/>
            <person name="Russ C."/>
            <person name="Gilmore M."/>
            <person name="Surin D."/>
            <person name="Walker B."/>
            <person name="Young S."/>
            <person name="Zeng Q."/>
            <person name="Gargeya S."/>
            <person name="Fitzgerald M."/>
            <person name="Haas B."/>
            <person name="Abouelleil A."/>
            <person name="Allen A.W."/>
            <person name="Alvarado L."/>
            <person name="Arachchi H.M."/>
            <person name="Berlin A.M."/>
            <person name="Chapman S.B."/>
            <person name="Gainer-Dewar J."/>
            <person name="Goldberg J."/>
            <person name="Griggs A."/>
            <person name="Gujja S."/>
            <person name="Hansen M."/>
            <person name="Howarth C."/>
            <person name="Imamovic A."/>
            <person name="Ireland A."/>
            <person name="Larimer J."/>
            <person name="McCowan C."/>
            <person name="Murphy C."/>
            <person name="Pearson M."/>
            <person name="Poon T.W."/>
            <person name="Priest M."/>
            <person name="Roberts A."/>
            <person name="Saif S."/>
            <person name="Shea T."/>
            <person name="Sisk P."/>
            <person name="Sykes S."/>
            <person name="Wortman J."/>
            <person name="Nusbaum C."/>
            <person name="Birren B."/>
        </authorList>
    </citation>
    <scope>NUCLEOTIDE SEQUENCE [LARGE SCALE GENOMIC DNA]</scope>
    <source>
        <strain evidence="3 5">ATCC BAA-382</strain>
    </source>
</reference>
<dbReference type="EMBL" id="ASVY01000003">
    <property type="protein sequence ID" value="EOT60337.1"/>
    <property type="molecule type" value="Genomic_DNA"/>
</dbReference>
<dbReference type="PANTHER" id="PTHR37038">
    <property type="entry name" value="TRANSCRIPTIONAL REGULATOR-RELATED"/>
    <property type="match status" value="1"/>
</dbReference>
<name>R2QKD8_9ENTE</name>
<comment type="caution">
    <text evidence="2">The sequence shown here is derived from an EMBL/GenBank/DDBJ whole genome shotgun (WGS) entry which is preliminary data.</text>
</comment>
<dbReference type="Proteomes" id="UP000013858">
    <property type="component" value="Unassembled WGS sequence"/>
</dbReference>
<organism evidence="2 4">
    <name type="scientific">Enterococcus haemoperoxidus ATCC BAA-382</name>
    <dbReference type="NCBI Taxonomy" id="1158608"/>
    <lineage>
        <taxon>Bacteria</taxon>
        <taxon>Bacillati</taxon>
        <taxon>Bacillota</taxon>
        <taxon>Bacilli</taxon>
        <taxon>Lactobacillales</taxon>
        <taxon>Enterococcaceae</taxon>
        <taxon>Enterococcus</taxon>
    </lineage>
</organism>
<protein>
    <recommendedName>
        <fullName evidence="1">HTH cro/C1-type domain-containing protein</fullName>
    </recommendedName>
</protein>
<evidence type="ECO:0000313" key="5">
    <source>
        <dbReference type="Proteomes" id="UP000014197"/>
    </source>
</evidence>
<reference evidence="2 4" key="1">
    <citation type="submission" date="2013-02" db="EMBL/GenBank/DDBJ databases">
        <title>The Genome Sequence of Enterococcus haemoperoxidus BAA-382.</title>
        <authorList>
            <consortium name="The Broad Institute Genome Sequencing Platform"/>
            <consortium name="The Broad Institute Genome Sequencing Center for Infectious Disease"/>
            <person name="Earl A.M."/>
            <person name="Gilmore M.S."/>
            <person name="Lebreton F."/>
            <person name="Walker B."/>
            <person name="Young S.K."/>
            <person name="Zeng Q."/>
            <person name="Gargeya S."/>
            <person name="Fitzgerald M."/>
            <person name="Haas B."/>
            <person name="Abouelleil A."/>
            <person name="Alvarado L."/>
            <person name="Arachchi H.M."/>
            <person name="Berlin A.M."/>
            <person name="Chapman S.B."/>
            <person name="Dewar J."/>
            <person name="Goldberg J."/>
            <person name="Griggs A."/>
            <person name="Gujja S."/>
            <person name="Hansen M."/>
            <person name="Howarth C."/>
            <person name="Imamovic A."/>
            <person name="Larimer J."/>
            <person name="McCowan C."/>
            <person name="Murphy C."/>
            <person name="Neiman D."/>
            <person name="Pearson M."/>
            <person name="Priest M."/>
            <person name="Roberts A."/>
            <person name="Saif S."/>
            <person name="Shea T."/>
            <person name="Sisk P."/>
            <person name="Sykes S."/>
            <person name="Wortman J."/>
            <person name="Nusbaum C."/>
            <person name="Birren B."/>
        </authorList>
    </citation>
    <scope>NUCLEOTIDE SEQUENCE [LARGE SCALE GENOMIC DNA]</scope>
    <source>
        <strain evidence="2 4">ATCC BAA-382</strain>
    </source>
</reference>
<evidence type="ECO:0000259" key="1">
    <source>
        <dbReference type="PROSITE" id="PS50943"/>
    </source>
</evidence>
<dbReference type="RefSeq" id="WP_010762209.1">
    <property type="nucleotide sequence ID" value="NZ_KB946316.1"/>
</dbReference>
<evidence type="ECO:0000313" key="2">
    <source>
        <dbReference type="EMBL" id="EOH95658.1"/>
    </source>
</evidence>
<dbReference type="Proteomes" id="UP000014197">
    <property type="component" value="Unassembled WGS sequence"/>
</dbReference>
<gene>
    <name evidence="3" type="ORF">I583_02983</name>
    <name evidence="2" type="ORF">UAW_02018</name>
</gene>
<dbReference type="AlphaFoldDB" id="R2QKD8"/>